<feature type="compositionally biased region" description="Polar residues" evidence="1">
    <location>
        <begin position="347"/>
        <end position="357"/>
    </location>
</feature>
<dbReference type="Proteomes" id="UP001150266">
    <property type="component" value="Unassembled WGS sequence"/>
</dbReference>
<evidence type="ECO:0000313" key="4">
    <source>
        <dbReference type="Proteomes" id="UP001150266"/>
    </source>
</evidence>
<reference evidence="3" key="1">
    <citation type="submission" date="2022-08" db="EMBL/GenBank/DDBJ databases">
        <title>A Global Phylogenomic Analysis of the Shiitake Genus Lentinula.</title>
        <authorList>
            <consortium name="DOE Joint Genome Institute"/>
            <person name="Sierra-Patev S."/>
            <person name="Min B."/>
            <person name="Naranjo-Ortiz M."/>
            <person name="Looney B."/>
            <person name="Konkel Z."/>
            <person name="Slot J.C."/>
            <person name="Sakamoto Y."/>
            <person name="Steenwyk J.L."/>
            <person name="Rokas A."/>
            <person name="Carro J."/>
            <person name="Camarero S."/>
            <person name="Ferreira P."/>
            <person name="Molpeceres G."/>
            <person name="Ruiz-Duenas F.J."/>
            <person name="Serrano A."/>
            <person name="Henrissat B."/>
            <person name="Drula E."/>
            <person name="Hughes K.W."/>
            <person name="Mata J.L."/>
            <person name="Ishikawa N.K."/>
            <person name="Vargas-Isla R."/>
            <person name="Ushijima S."/>
            <person name="Smith C.A."/>
            <person name="Ahrendt S."/>
            <person name="Andreopoulos W."/>
            <person name="He G."/>
            <person name="Labutti K."/>
            <person name="Lipzen A."/>
            <person name="Ng V."/>
            <person name="Riley R."/>
            <person name="Sandor L."/>
            <person name="Barry K."/>
            <person name="Martinez A.T."/>
            <person name="Xiao Y."/>
            <person name="Gibbons J.G."/>
            <person name="Terashima K."/>
            <person name="Grigoriev I.V."/>
            <person name="Hibbett D.S."/>
        </authorList>
    </citation>
    <scope>NUCLEOTIDE SEQUENCE</scope>
    <source>
        <strain evidence="3">JLM2183</strain>
    </source>
</reference>
<evidence type="ECO:0000256" key="1">
    <source>
        <dbReference type="SAM" id="MobiDB-lite"/>
    </source>
</evidence>
<feature type="region of interest" description="Disordered" evidence="1">
    <location>
        <begin position="223"/>
        <end position="257"/>
    </location>
</feature>
<evidence type="ECO:0000313" key="3">
    <source>
        <dbReference type="EMBL" id="KAJ4485976.1"/>
    </source>
</evidence>
<dbReference type="Pfam" id="PF24545">
    <property type="entry name" value="Ig_TPPC8_1st"/>
    <property type="match status" value="1"/>
</dbReference>
<organism evidence="3 4">
    <name type="scientific">Lentinula aciculospora</name>
    <dbReference type="NCBI Taxonomy" id="153920"/>
    <lineage>
        <taxon>Eukaryota</taxon>
        <taxon>Fungi</taxon>
        <taxon>Dikarya</taxon>
        <taxon>Basidiomycota</taxon>
        <taxon>Agaricomycotina</taxon>
        <taxon>Agaricomycetes</taxon>
        <taxon>Agaricomycetidae</taxon>
        <taxon>Agaricales</taxon>
        <taxon>Marasmiineae</taxon>
        <taxon>Omphalotaceae</taxon>
        <taxon>Lentinula</taxon>
    </lineage>
</organism>
<dbReference type="OrthoDB" id="203724at2759"/>
<dbReference type="InterPro" id="IPR024420">
    <property type="entry name" value="TRAPP_III_complex_Trs85"/>
</dbReference>
<sequence length="1323" mass="147683">MPPPLPSSLSPHICILSSPDLQDLLTASSLPQLSEILQSFSPLPQVTTRTTSLASVPHKAFALRFSDLSEIEASCREDEEERAVRTLDWIGSRINSRCAQWVDDMDKMAGKQPTRIPWWEELKRCVEGDHVPSKTETWNHPVAIILAVSTNTSNPLQVISNLHARAIEFPSWVDTAYLRYTLMVHPKDSTLSDEEAGALFNAVKKQYGLHSYLLSLDMPNPPPAPVPVPTAKPRLPLAGSDSPKMSTKPLDPATRNSVSNSINTLRMNEKDIQQTAKFTREFLVMSLIPWMEKCVMDWNENFVSTRRLPSRLFSSTRRLFGTPSPSPTPPPTHRSTPSRASTHSVAPVSTSPALAGSPQQRRLAEFATVLGDFKLAVTVWETLSKDGKGGSDILPLLLSPSPAVPLHVNNTLTSMFAQSAEAFAKVQLRALLCAVRWEIGIDPSDFANEILEGERWLVWAAGNAEEPPSALLLAHAAFISSRKQTLRRAALWYLMAANRLEKCGIKPLTMYFLRRAHDLCINRPKKELSPSFWEAEGKVSSTSRNCNVTMPIIEHPLGRLLYSTGYVPDAVKIFLGLLNASALSTSSPAVLNDETESAEVYLEDFRIAFEHLRAITPDLPQESDIRLPFTFCNPSQSCLRFPNENNRGEPSEWEQREESWNRFDKSRGVSSRFATNYKAYVNEPFWVDLALKNPLDVNITLADLTLVVQELNDVDPSSLKVFLEIEVIESVTIGAKETRTIPISIKATQPASLKITHATYSFLSLLSSSESLAVRGKRLYNTPAQRQTPTYAPDILMQVAVAEAGCRLVADFVEDEELNLHEGEITSLSLCLSSIGVEPIGEVWLVTGSDNLWLKEGNDKETNFDEMPAVEVIRSSNSLESHEPFELSLEPSLSPGQSLNLTLRFHALSLGQKEIPILLLYRETSDAPFKQVRKIQVCQVHPLFRIASFAAPSPNLDEMYMLNLEIQNVSDSIARLTQISTVSPSWICDSSKYGKSGSIFPQQLSRFVFGVNPWNDISGCQETLEFVTKQLAAVVHGKAVDLINPPSMNLCCSHVIQGSHTHLPSRFAVPTFIHSGKRHVAVGSNLASYAHIPLHTHQHIFPLFNPAALDVLVFWEIPAEQRSGNILISGLNLGATHSPLRDIVESAENAKITRSMYAETQRKKEEILQDIRNSEWNMEMNPLHVTIHTSNVYHDFAKGPYRLRVHFTIRNYSTTLKSRFTLKLNAVTESDTSSTDEHPVIYTGRLKFHATLEPRQHTTFGAIAWINRPGTYALGAWYLETEVLESLPDIVNNADRVRCRYIQKPPLNDNPFVSICHARRIPI</sequence>
<proteinExistence type="predicted"/>
<dbReference type="GO" id="GO:1990072">
    <property type="term" value="C:TRAPPIII protein complex"/>
    <property type="evidence" value="ECO:0007669"/>
    <property type="project" value="TreeGrafter"/>
</dbReference>
<dbReference type="Pfam" id="PF12739">
    <property type="entry name" value="TRAPPC-Trs85"/>
    <property type="match status" value="1"/>
</dbReference>
<feature type="region of interest" description="Disordered" evidence="1">
    <location>
        <begin position="316"/>
        <end position="357"/>
    </location>
</feature>
<keyword evidence="4" id="KW-1185">Reference proteome</keyword>
<dbReference type="EMBL" id="JAOTPV010000003">
    <property type="protein sequence ID" value="KAJ4485976.1"/>
    <property type="molecule type" value="Genomic_DNA"/>
</dbReference>
<feature type="domain" description="TPPC8 first Ig-like" evidence="2">
    <location>
        <begin position="676"/>
        <end position="805"/>
    </location>
</feature>
<gene>
    <name evidence="3" type="ORF">J3R30DRAFT_3282702</name>
</gene>
<feature type="compositionally biased region" description="Low complexity" evidence="1">
    <location>
        <begin position="333"/>
        <end position="344"/>
    </location>
</feature>
<name>A0A9W9ANJ5_9AGAR</name>
<dbReference type="PANTHER" id="PTHR12975">
    <property type="entry name" value="TRANSPORT PROTEIN TRAPP"/>
    <property type="match status" value="1"/>
</dbReference>
<protein>
    <submittedName>
        <fullName evidence="3">ER-golgi trafficking TRAPP I complex 85 kDa subunit-domain-containing protein</fullName>
    </submittedName>
</protein>
<dbReference type="InterPro" id="IPR058541">
    <property type="entry name" value="Ig_TPPC8_1st"/>
</dbReference>
<evidence type="ECO:0000259" key="2">
    <source>
        <dbReference type="Pfam" id="PF24545"/>
    </source>
</evidence>
<comment type="caution">
    <text evidence="3">The sequence shown here is derived from an EMBL/GenBank/DDBJ whole genome shotgun (WGS) entry which is preliminary data.</text>
</comment>
<dbReference type="PANTHER" id="PTHR12975:SF6">
    <property type="entry name" value="TRAFFICKING PROTEIN PARTICLE COMPLEX SUBUNIT 8"/>
    <property type="match status" value="1"/>
</dbReference>
<accession>A0A9W9ANJ5</accession>